<evidence type="ECO:0000313" key="2">
    <source>
        <dbReference type="Proteomes" id="UP001595868"/>
    </source>
</evidence>
<reference evidence="2" key="1">
    <citation type="journal article" date="2019" name="Int. J. Syst. Evol. Microbiol.">
        <title>The Global Catalogue of Microorganisms (GCM) 10K type strain sequencing project: providing services to taxonomists for standard genome sequencing and annotation.</title>
        <authorList>
            <consortium name="The Broad Institute Genomics Platform"/>
            <consortium name="The Broad Institute Genome Sequencing Center for Infectious Disease"/>
            <person name="Wu L."/>
            <person name="Ma J."/>
        </authorList>
    </citation>
    <scope>NUCLEOTIDE SEQUENCE [LARGE SCALE GENOMIC DNA]</scope>
    <source>
        <strain evidence="2">2902at01</strain>
    </source>
</reference>
<accession>A0ABV8KNJ4</accession>
<sequence length="119" mass="13274">MRQLRPRNERWLSACLFGHQHKLELLEALASSPDGRINLTEVARDRGVTPAVYYAPVRDLMGLELVDRVERVPGDRRQWYQRGGSDQVWAAIGSLVHSLREFAPATSQSGSPAASMSTT</sequence>
<evidence type="ECO:0000313" key="1">
    <source>
        <dbReference type="EMBL" id="MFC4107695.1"/>
    </source>
</evidence>
<protein>
    <submittedName>
        <fullName evidence="1">Uncharacterized protein</fullName>
    </submittedName>
</protein>
<organism evidence="1 2">
    <name type="scientific">Micromonospora zhanjiangensis</name>
    <dbReference type="NCBI Taxonomy" id="1522057"/>
    <lineage>
        <taxon>Bacteria</taxon>
        <taxon>Bacillati</taxon>
        <taxon>Actinomycetota</taxon>
        <taxon>Actinomycetes</taxon>
        <taxon>Micromonosporales</taxon>
        <taxon>Micromonosporaceae</taxon>
        <taxon>Micromonospora</taxon>
    </lineage>
</organism>
<gene>
    <name evidence="1" type="ORF">ACFOX0_17405</name>
</gene>
<dbReference type="RefSeq" id="WP_377546953.1">
    <property type="nucleotide sequence ID" value="NZ_JBHSBN010000011.1"/>
</dbReference>
<name>A0ABV8KNJ4_9ACTN</name>
<keyword evidence="2" id="KW-1185">Reference proteome</keyword>
<proteinExistence type="predicted"/>
<dbReference type="EMBL" id="JBHSBN010000011">
    <property type="protein sequence ID" value="MFC4107695.1"/>
    <property type="molecule type" value="Genomic_DNA"/>
</dbReference>
<comment type="caution">
    <text evidence="1">The sequence shown here is derived from an EMBL/GenBank/DDBJ whole genome shotgun (WGS) entry which is preliminary data.</text>
</comment>
<dbReference type="Proteomes" id="UP001595868">
    <property type="component" value="Unassembled WGS sequence"/>
</dbReference>